<evidence type="ECO:0000313" key="6">
    <source>
        <dbReference type="Proteomes" id="UP000245207"/>
    </source>
</evidence>
<evidence type="ECO:0000259" key="4">
    <source>
        <dbReference type="Pfam" id="PF14111"/>
    </source>
</evidence>
<feature type="region of interest" description="Disordered" evidence="1">
    <location>
        <begin position="362"/>
        <end position="384"/>
    </location>
</feature>
<dbReference type="OrthoDB" id="691957at2759"/>
<comment type="caution">
    <text evidence="5">The sequence shown here is derived from an EMBL/GenBank/DDBJ whole genome shotgun (WGS) entry which is preliminary data.</text>
</comment>
<keyword evidence="5" id="KW-0695">RNA-directed DNA polymerase</keyword>
<dbReference type="PANTHER" id="PTHR33116">
    <property type="entry name" value="REVERSE TRANSCRIPTASE ZINC-BINDING DOMAIN-CONTAINING PROTEIN-RELATED-RELATED"/>
    <property type="match status" value="1"/>
</dbReference>
<keyword evidence="6" id="KW-1185">Reference proteome</keyword>
<dbReference type="Gene3D" id="3.60.10.10">
    <property type="entry name" value="Endonuclease/exonuclease/phosphatase"/>
    <property type="match status" value="1"/>
</dbReference>
<dbReference type="InterPro" id="IPR036691">
    <property type="entry name" value="Endo/exonu/phosph_ase_sf"/>
</dbReference>
<dbReference type="Pfam" id="PF14111">
    <property type="entry name" value="DUF4283"/>
    <property type="match status" value="1"/>
</dbReference>
<evidence type="ECO:0000259" key="2">
    <source>
        <dbReference type="Pfam" id="PF00078"/>
    </source>
</evidence>
<feature type="domain" description="Reverse transcriptase" evidence="2">
    <location>
        <begin position="1032"/>
        <end position="1119"/>
    </location>
</feature>
<feature type="region of interest" description="Disordered" evidence="1">
    <location>
        <begin position="396"/>
        <end position="428"/>
    </location>
</feature>
<keyword evidence="5" id="KW-0548">Nucleotidyltransferase</keyword>
<sequence length="1587" mass="180198">MSDLGEKSSELLSSVAVTNSLLYVTMRKHKKSSRNVVDDESVDKIIGSSEDIDVFTQGLDAGNYEAKSNTCKPASESPIVQSVKINANATSYAGATGLRDDHPRIDTNFRPLVAEPVFEGVNISILRKVVEKFSSRLEHTLYGYFMGKMMAFPVVEYYARNNWAKHGLKKIMMNSKGFFFFKFDTLAGVEAVLEGGPWMIRKSPIILKKWSMDTCLRKEELTSIHVWVKLHDVPLQVFEEDDISLIATFIGKPVILDPYMTSMCKESWGRSSFARCLIEVNSDADLVEVVIIGFPSLSGEGFTKETIYVEYEWRPRRCGICKIFGHIHDQCSKKVVSSLVVSNSHVVTPTVVLSNDGFQTVGKKKKKKKGKAKSTNGNQFVGPSVTQNVRYTPKVAASEPTKGANTMGNAPTSSSMLKSTHSTSKDDEDAEHVVYVNEESANPITGESSSFTVAAVIRYYLRSKKKRNFYNTNGWQLGSCPDLQEIMHGLQHFNAPNFQNYNKGGNLGRVREDELFRVPGAASRSRKGQGLAFNRGKFENVTHSKVKFFLKRKLKCGEKKETSCGTWTNVHYSYAKYQAIRLFPEMFSICIHFSSKEPLNDQTRKAPVWGNIQFDFASTSARGMSGGILCIWNKMVFQKNRIICVDNYVAVEGRWIQNGLKIMFIAVYTPQSVVGKVDLWSSLSRLITNWDGQEIVMGDFNEVREAGGRLDRFLVTEGFLEAFPHSTCIVLEKGVLDHRPILLKELAVDYGPTSFRFFHSWLEIEGFNKLVSETWKNDGIIESNGMISFKKKLQNLKHVVRSWISSKRLNDNKLRKEHQSILSSVETKVDQGIATRDDFNSRAISMKILGDIDRKEAIDLAQKAKIKWAIEGDENRSFFHGSLKKKRRQVVIKGVLRSGSWIDDPGEVKAEFYDHFRNRFSFTGCLRPSTGDVSFNKLSLEQRNYLGCEISNEEIKRAVWDCGGDHAPGPDGFTFKFFKSFWDVIEPDVVWFVREFFHSGYFPKGCNSSFITLIPKVADAKFVSEFKPWYRKWEKELMVFKVDFKRAYDSVRWDYLDVIMENMGFGAKWRKWITGCLRNSSASILVNGSPTSEFEIFKGLRQVDPLSPFLFIIAMEGLHAITCKAVNAGTCNMGRCENRKCIIQKFSYKMSQWKARLLSVGGRLSLIKSVVCNLPTYYMSLYLMPITVQKVLESMRNKFFIGCNLDEKKVTWVKWNTCLASKAMGGLGIGSIYALNVSLLFKWIWRFRCHPNDLWAKVIKGIHGQHGGIGTGRLAKSNASPWNVIVRSVSQLQLKGIDLLASCNRSLGDGKSVMFWEETWCGDRPLKELFPRAYALDRDKRCTVAQRVNIINWNNVLRRNPRGGVESSHFDDMKALISNVELSNNKDGWKWALNSTGFSVASARKYVDEHILQGGLSSTRWNKSVPIKVNVFRWRLSMNKLPTMVNLDRKGIDVGSLLCPFCSEYVENGDHLFFSCGMAHDLWELLARWCDLDISGVHNFAEWLSWLDASQMTKTSRYILGGIADTMLWSIWNFRNALLFSTSKPKKSTLWDSIVYQSFLWISSRNPKLSFSWVGWLDNPIVNIASL</sequence>
<dbReference type="SUPFAM" id="SSF56219">
    <property type="entry name" value="DNase I-like"/>
    <property type="match status" value="1"/>
</dbReference>
<gene>
    <name evidence="5" type="ORF">CTI12_AA106260</name>
</gene>
<feature type="compositionally biased region" description="Polar residues" evidence="1">
    <location>
        <begin position="374"/>
        <end position="384"/>
    </location>
</feature>
<dbReference type="EMBL" id="PKPP01000685">
    <property type="protein sequence ID" value="PWA89800.1"/>
    <property type="molecule type" value="Genomic_DNA"/>
</dbReference>
<accession>A0A2U1PVL1</accession>
<dbReference type="InterPro" id="IPR026960">
    <property type="entry name" value="RVT-Znf"/>
</dbReference>
<protein>
    <submittedName>
        <fullName evidence="5">RNA-directed DNA polymerase, eukaryota, Reverse transcriptase zinc-binding domain protein</fullName>
    </submittedName>
</protein>
<dbReference type="InterPro" id="IPR025558">
    <property type="entry name" value="DUF4283"/>
</dbReference>
<name>A0A2U1PVL1_ARTAN</name>
<keyword evidence="5" id="KW-0808">Transferase</keyword>
<evidence type="ECO:0000313" key="5">
    <source>
        <dbReference type="EMBL" id="PWA89800.1"/>
    </source>
</evidence>
<dbReference type="STRING" id="35608.A0A2U1PVL1"/>
<dbReference type="GO" id="GO:0003964">
    <property type="term" value="F:RNA-directed DNA polymerase activity"/>
    <property type="evidence" value="ECO:0007669"/>
    <property type="project" value="UniProtKB-KW"/>
</dbReference>
<dbReference type="PANTHER" id="PTHR33116:SF79">
    <property type="entry name" value="REVERSE TRANSCRIPTASE DOMAIN, ZINC FINGER, CCHC-TYPE-RELATED"/>
    <property type="match status" value="1"/>
</dbReference>
<evidence type="ECO:0000259" key="3">
    <source>
        <dbReference type="Pfam" id="PF13966"/>
    </source>
</evidence>
<proteinExistence type="predicted"/>
<dbReference type="InterPro" id="IPR000477">
    <property type="entry name" value="RT_dom"/>
</dbReference>
<organism evidence="5 6">
    <name type="scientific">Artemisia annua</name>
    <name type="common">Sweet wormwood</name>
    <dbReference type="NCBI Taxonomy" id="35608"/>
    <lineage>
        <taxon>Eukaryota</taxon>
        <taxon>Viridiplantae</taxon>
        <taxon>Streptophyta</taxon>
        <taxon>Embryophyta</taxon>
        <taxon>Tracheophyta</taxon>
        <taxon>Spermatophyta</taxon>
        <taxon>Magnoliopsida</taxon>
        <taxon>eudicotyledons</taxon>
        <taxon>Gunneridae</taxon>
        <taxon>Pentapetalae</taxon>
        <taxon>asterids</taxon>
        <taxon>campanulids</taxon>
        <taxon>Asterales</taxon>
        <taxon>Asteraceae</taxon>
        <taxon>Asteroideae</taxon>
        <taxon>Anthemideae</taxon>
        <taxon>Artemisiinae</taxon>
        <taxon>Artemisia</taxon>
    </lineage>
</organism>
<dbReference type="Proteomes" id="UP000245207">
    <property type="component" value="Unassembled WGS sequence"/>
</dbReference>
<feature type="domain" description="Reverse transcriptase zinc-binding" evidence="3">
    <location>
        <begin position="1398"/>
        <end position="1483"/>
    </location>
</feature>
<evidence type="ECO:0000256" key="1">
    <source>
        <dbReference type="SAM" id="MobiDB-lite"/>
    </source>
</evidence>
<dbReference type="Pfam" id="PF13966">
    <property type="entry name" value="zf-RVT"/>
    <property type="match status" value="1"/>
</dbReference>
<dbReference type="Pfam" id="PF00078">
    <property type="entry name" value="RVT_1"/>
    <property type="match status" value="1"/>
</dbReference>
<feature type="domain" description="DUF4283" evidence="4">
    <location>
        <begin position="136"/>
        <end position="214"/>
    </location>
</feature>
<reference evidence="5 6" key="1">
    <citation type="journal article" date="2018" name="Mol. Plant">
        <title>The genome of Artemisia annua provides insight into the evolution of Asteraceae family and artemisinin biosynthesis.</title>
        <authorList>
            <person name="Shen Q."/>
            <person name="Zhang L."/>
            <person name="Liao Z."/>
            <person name="Wang S."/>
            <person name="Yan T."/>
            <person name="Shi P."/>
            <person name="Liu M."/>
            <person name="Fu X."/>
            <person name="Pan Q."/>
            <person name="Wang Y."/>
            <person name="Lv Z."/>
            <person name="Lu X."/>
            <person name="Zhang F."/>
            <person name="Jiang W."/>
            <person name="Ma Y."/>
            <person name="Chen M."/>
            <person name="Hao X."/>
            <person name="Li L."/>
            <person name="Tang Y."/>
            <person name="Lv G."/>
            <person name="Zhou Y."/>
            <person name="Sun X."/>
            <person name="Brodelius P.E."/>
            <person name="Rose J.K.C."/>
            <person name="Tang K."/>
        </authorList>
    </citation>
    <scope>NUCLEOTIDE SEQUENCE [LARGE SCALE GENOMIC DNA]</scope>
    <source>
        <strain evidence="6">cv. Huhao1</strain>
        <tissue evidence="5">Leaf</tissue>
    </source>
</reference>
<feature type="compositionally biased region" description="Low complexity" evidence="1">
    <location>
        <begin position="412"/>
        <end position="422"/>
    </location>
</feature>
<feature type="compositionally biased region" description="Basic residues" evidence="1">
    <location>
        <begin position="362"/>
        <end position="372"/>
    </location>
</feature>